<dbReference type="InterPro" id="IPR012340">
    <property type="entry name" value="NA-bd_OB-fold"/>
</dbReference>
<dbReference type="HAMAP" id="MF_00031">
    <property type="entry name" value="DNA_HJ_migration_RuvA"/>
    <property type="match status" value="1"/>
</dbReference>
<keyword evidence="9" id="KW-1185">Reference proteome</keyword>
<dbReference type="GO" id="GO:0006281">
    <property type="term" value="P:DNA repair"/>
    <property type="evidence" value="ECO:0007669"/>
    <property type="project" value="UniProtKB-UniRule"/>
</dbReference>
<dbReference type="SUPFAM" id="SSF47781">
    <property type="entry name" value="RuvA domain 2-like"/>
    <property type="match status" value="1"/>
</dbReference>
<dbReference type="GO" id="GO:0006310">
    <property type="term" value="P:DNA recombination"/>
    <property type="evidence" value="ECO:0007669"/>
    <property type="project" value="UniProtKB-UniRule"/>
</dbReference>
<dbReference type="RefSeq" id="WP_116554871.1">
    <property type="nucleotide sequence ID" value="NZ_QCZG01000020.1"/>
</dbReference>
<dbReference type="Gene3D" id="1.10.8.10">
    <property type="entry name" value="DNA helicase RuvA subunit, C-terminal domain"/>
    <property type="match status" value="1"/>
</dbReference>
<gene>
    <name evidence="6" type="primary">ruvA</name>
    <name evidence="8" type="ORF">DCC39_10595</name>
</gene>
<comment type="similarity">
    <text evidence="6">Belongs to the RuvA family.</text>
</comment>
<comment type="caution">
    <text evidence="8">The sequence shown here is derived from an EMBL/GenBank/DDBJ whole genome shotgun (WGS) entry which is preliminary data.</text>
</comment>
<dbReference type="InterPro" id="IPR003583">
    <property type="entry name" value="Hlx-hairpin-Hlx_DNA-bd_motif"/>
</dbReference>
<sequence length="201" mass="22658">MFEFFVGEIDDVHPEYIVVETNGIGYRIICPNPFIYKNIKDKVKIYTYHYVREDASLLYGFQSREEKALFSKLISVSGIGPKGGLAILAAGEPNQVITAIENEDEAFLMKFPGVGKKTSRQIILDLKGKLGDLANVSNHTLFNEQDREIAVERNPLNEALEALRALGYAEREIKKVVPKLKNEQLTTDAFVKKALQLLIQQ</sequence>
<dbReference type="InterPro" id="IPR000085">
    <property type="entry name" value="RuvA"/>
</dbReference>
<comment type="domain">
    <text evidence="6">Has three domains with a flexible linker between the domains II and III and assumes an 'L' shape. Domain III is highly mobile and contacts RuvB.</text>
</comment>
<evidence type="ECO:0000256" key="2">
    <source>
        <dbReference type="ARBA" id="ARBA00022763"/>
    </source>
</evidence>
<dbReference type="InterPro" id="IPR036267">
    <property type="entry name" value="RuvA_C_sf"/>
</dbReference>
<keyword evidence="3 6" id="KW-0238">DNA-binding</keyword>
<dbReference type="Gene3D" id="2.40.50.140">
    <property type="entry name" value="Nucleic acid-binding proteins"/>
    <property type="match status" value="1"/>
</dbReference>
<dbReference type="GO" id="GO:0009379">
    <property type="term" value="C:Holliday junction helicase complex"/>
    <property type="evidence" value="ECO:0007669"/>
    <property type="project" value="InterPro"/>
</dbReference>
<evidence type="ECO:0000256" key="5">
    <source>
        <dbReference type="ARBA" id="ARBA00023204"/>
    </source>
</evidence>
<feature type="domain" description="Helix-hairpin-helix DNA-binding motif class 1" evidence="7">
    <location>
        <begin position="106"/>
        <end position="125"/>
    </location>
</feature>
<feature type="domain" description="Helix-hairpin-helix DNA-binding motif class 1" evidence="7">
    <location>
        <begin position="71"/>
        <end position="90"/>
    </location>
</feature>
<keyword evidence="4 6" id="KW-0233">DNA recombination</keyword>
<dbReference type="AlphaFoldDB" id="A0A2U1JZQ6"/>
<dbReference type="GO" id="GO:0000400">
    <property type="term" value="F:four-way junction DNA binding"/>
    <property type="evidence" value="ECO:0007669"/>
    <property type="project" value="UniProtKB-UniRule"/>
</dbReference>
<keyword evidence="2 6" id="KW-0227">DNA damage</keyword>
<dbReference type="EMBL" id="QCZG01000020">
    <property type="protein sequence ID" value="PWA10730.1"/>
    <property type="molecule type" value="Genomic_DNA"/>
</dbReference>
<dbReference type="Proteomes" id="UP000245998">
    <property type="component" value="Unassembled WGS sequence"/>
</dbReference>
<dbReference type="InterPro" id="IPR011114">
    <property type="entry name" value="RuvA_C"/>
</dbReference>
<dbReference type="GO" id="GO:0048476">
    <property type="term" value="C:Holliday junction resolvase complex"/>
    <property type="evidence" value="ECO:0007669"/>
    <property type="project" value="UniProtKB-UniRule"/>
</dbReference>
<evidence type="ECO:0000256" key="4">
    <source>
        <dbReference type="ARBA" id="ARBA00023172"/>
    </source>
</evidence>
<name>A0A2U1JZQ6_9BACI</name>
<evidence type="ECO:0000313" key="9">
    <source>
        <dbReference type="Proteomes" id="UP000245998"/>
    </source>
</evidence>
<dbReference type="CDD" id="cd14332">
    <property type="entry name" value="UBA_RuvA_C"/>
    <property type="match status" value="1"/>
</dbReference>
<evidence type="ECO:0000313" key="8">
    <source>
        <dbReference type="EMBL" id="PWA10730.1"/>
    </source>
</evidence>
<comment type="function">
    <text evidence="6">The RuvA-RuvB-RuvC complex processes Holliday junction (HJ) DNA during genetic recombination and DNA repair, while the RuvA-RuvB complex plays an important role in the rescue of blocked DNA replication forks via replication fork reversal (RFR). RuvA specifically binds to HJ cruciform DNA, conferring on it an open structure. The RuvB hexamer acts as an ATP-dependent pump, pulling dsDNA into and through the RuvAB complex. HJ branch migration allows RuvC to scan DNA until it finds its consensus sequence, where it cleaves and resolves the cruciform DNA.</text>
</comment>
<dbReference type="GO" id="GO:0009378">
    <property type="term" value="F:four-way junction helicase activity"/>
    <property type="evidence" value="ECO:0007669"/>
    <property type="project" value="InterPro"/>
</dbReference>
<dbReference type="Gene3D" id="1.10.150.20">
    <property type="entry name" value="5' to 3' exonuclease, C-terminal subdomain"/>
    <property type="match status" value="1"/>
</dbReference>
<evidence type="ECO:0000259" key="7">
    <source>
        <dbReference type="SMART" id="SM00278"/>
    </source>
</evidence>
<dbReference type="SUPFAM" id="SSF46929">
    <property type="entry name" value="DNA helicase RuvA subunit, C-terminal domain"/>
    <property type="match status" value="1"/>
</dbReference>
<protein>
    <recommendedName>
        <fullName evidence="6">Holliday junction branch migration complex subunit RuvA</fullName>
    </recommendedName>
</protein>
<dbReference type="Pfam" id="PF01330">
    <property type="entry name" value="RuvA_N"/>
    <property type="match status" value="1"/>
</dbReference>
<reference evidence="8 9" key="1">
    <citation type="submission" date="2018-04" db="EMBL/GenBank/DDBJ databases">
        <title>Camelliibacillus theae gen. nov., sp. nov., isolated from Pu'er tea.</title>
        <authorList>
            <person name="Niu L."/>
        </authorList>
    </citation>
    <scope>NUCLEOTIDE SEQUENCE [LARGE SCALE GENOMIC DNA]</scope>
    <source>
        <strain evidence="8 9">T8</strain>
    </source>
</reference>
<dbReference type="SUPFAM" id="SSF50249">
    <property type="entry name" value="Nucleic acid-binding proteins"/>
    <property type="match status" value="1"/>
</dbReference>
<keyword evidence="5 6" id="KW-0234">DNA repair</keyword>
<comment type="caution">
    <text evidence="6">Lacks conserved residue(s) required for the propagation of feature annotation.</text>
</comment>
<evidence type="ECO:0000256" key="1">
    <source>
        <dbReference type="ARBA" id="ARBA00022490"/>
    </source>
</evidence>
<evidence type="ECO:0000256" key="6">
    <source>
        <dbReference type="HAMAP-Rule" id="MF_00031"/>
    </source>
</evidence>
<dbReference type="SMART" id="SM00278">
    <property type="entry name" value="HhH1"/>
    <property type="match status" value="2"/>
</dbReference>
<dbReference type="OrthoDB" id="5293449at2"/>
<comment type="subcellular location">
    <subcellularLocation>
        <location evidence="6">Cytoplasm</location>
    </subcellularLocation>
</comment>
<dbReference type="Pfam" id="PF07499">
    <property type="entry name" value="RuvA_C"/>
    <property type="match status" value="1"/>
</dbReference>
<keyword evidence="1 6" id="KW-0963">Cytoplasm</keyword>
<feature type="region of interest" description="Domain III" evidence="6">
    <location>
        <begin position="151"/>
        <end position="201"/>
    </location>
</feature>
<dbReference type="Pfam" id="PF14520">
    <property type="entry name" value="HHH_5"/>
    <property type="match status" value="1"/>
</dbReference>
<dbReference type="GO" id="GO:0005737">
    <property type="term" value="C:cytoplasm"/>
    <property type="evidence" value="ECO:0007669"/>
    <property type="project" value="UniProtKB-SubCell"/>
</dbReference>
<proteinExistence type="inferred from homology"/>
<accession>A0A2U1JZQ6</accession>
<organism evidence="8 9">
    <name type="scientific">Pueribacillus theae</name>
    <dbReference type="NCBI Taxonomy" id="2171751"/>
    <lineage>
        <taxon>Bacteria</taxon>
        <taxon>Bacillati</taxon>
        <taxon>Bacillota</taxon>
        <taxon>Bacilli</taxon>
        <taxon>Bacillales</taxon>
        <taxon>Bacillaceae</taxon>
        <taxon>Pueribacillus</taxon>
    </lineage>
</organism>
<evidence type="ECO:0000256" key="3">
    <source>
        <dbReference type="ARBA" id="ARBA00023125"/>
    </source>
</evidence>
<dbReference type="GO" id="GO:0005524">
    <property type="term" value="F:ATP binding"/>
    <property type="evidence" value="ECO:0007669"/>
    <property type="project" value="InterPro"/>
</dbReference>
<dbReference type="NCBIfam" id="TIGR00084">
    <property type="entry name" value="ruvA"/>
    <property type="match status" value="1"/>
</dbReference>
<comment type="subunit">
    <text evidence="6">Homotetramer. Forms an RuvA(8)-RuvB(12)-Holliday junction (HJ) complex. HJ DNA is sandwiched between 2 RuvA tetramers; dsDNA enters through RuvA and exits via RuvB. An RuvB hexamer assembles on each DNA strand where it exits the tetramer. Each RuvB hexamer is contacted by two RuvA subunits (via domain III) on 2 adjacent RuvB subunits; this complex drives branch migration. In the full resolvosome a probable DNA-RuvA(4)-RuvB(12)-RuvC(2) complex forms which resolves the HJ.</text>
</comment>
<dbReference type="InterPro" id="IPR010994">
    <property type="entry name" value="RuvA_2-like"/>
</dbReference>
<dbReference type="InterPro" id="IPR013849">
    <property type="entry name" value="DNA_helicase_Holl-junc_RuvA_I"/>
</dbReference>